<dbReference type="HAMAP" id="MF_00540">
    <property type="entry name" value="A_deaminase"/>
    <property type="match status" value="1"/>
</dbReference>
<dbReference type="SUPFAM" id="SSF51556">
    <property type="entry name" value="Metallo-dependent hydrolases"/>
    <property type="match status" value="1"/>
</dbReference>
<dbReference type="EC" id="3.5.4.4" evidence="1 9"/>
<comment type="function">
    <text evidence="9">Catalyzes the hydrolytic deamination of adenosine and 2-deoxyadenosine.</text>
</comment>
<comment type="caution">
    <text evidence="9">Lacks conserved residue(s) required for the propagation of feature annotation.</text>
</comment>
<keyword evidence="5 9" id="KW-0546">Nucleotide metabolism</keyword>
<dbReference type="PANTHER" id="PTHR11409:SF43">
    <property type="entry name" value="ADENOSINE DEAMINASE"/>
    <property type="match status" value="1"/>
</dbReference>
<evidence type="ECO:0000256" key="2">
    <source>
        <dbReference type="ARBA" id="ARBA00022723"/>
    </source>
</evidence>
<comment type="catalytic activity">
    <reaction evidence="7">
        <text>adenosine + H2O + H(+) = inosine + NH4(+)</text>
        <dbReference type="Rhea" id="RHEA:24408"/>
        <dbReference type="ChEBI" id="CHEBI:15377"/>
        <dbReference type="ChEBI" id="CHEBI:15378"/>
        <dbReference type="ChEBI" id="CHEBI:16335"/>
        <dbReference type="ChEBI" id="CHEBI:17596"/>
        <dbReference type="ChEBI" id="CHEBI:28938"/>
        <dbReference type="EC" id="3.5.4.4"/>
    </reaction>
    <physiologicalReaction direction="left-to-right" evidence="7">
        <dbReference type="Rhea" id="RHEA:24409"/>
    </physiologicalReaction>
</comment>
<comment type="cofactor">
    <cofactor evidence="9">
        <name>Zn(2+)</name>
        <dbReference type="ChEBI" id="CHEBI:29105"/>
    </cofactor>
    <text evidence="9">Binds 1 zinc ion per subunit.</text>
</comment>
<proteinExistence type="inferred from homology"/>
<dbReference type="RefSeq" id="WP_377494529.1">
    <property type="nucleotide sequence ID" value="NZ_JBHMDO010000022.1"/>
</dbReference>
<accession>A0ABV5KRK5</accession>
<dbReference type="Pfam" id="PF00962">
    <property type="entry name" value="A_deaminase"/>
    <property type="match status" value="1"/>
</dbReference>
<sequence length="349" mass="38081">MVVNDTVKHQLAALPKADLHVHLDGSVKPETVLDLAARKGIQLPANTAEGLLPYMQVTDECESLVEYLSKFQFVLRFMQDAESIERIAFELIEQAAAENVIYMEVRFGPHLHTSEGLTHDDAIAAALRGLKRGEERFGVATGLIVICMRHEPETVNREVIAAALRFQGQGVVAVDLAGDEAGYPAALFHELFRPARESGMPVTIHAGEAAGAANIEEAVTGLGAWRLGHGVRLKEDGRVLALVRERGIPLEMCPLSNMQTKAVPGWASYPLRDYLRQGLKVTVNTDNRTVSDTTMTKEYAMLMAQCGLTVEEIAATIRNSLDAAFAEPSKREALKARLQSVCEELGIAL</sequence>
<keyword evidence="4 9" id="KW-0862">Zinc</keyword>
<dbReference type="Proteomes" id="UP001589747">
    <property type="component" value="Unassembled WGS sequence"/>
</dbReference>
<reference evidence="11 12" key="1">
    <citation type="submission" date="2024-09" db="EMBL/GenBank/DDBJ databases">
        <authorList>
            <person name="Sun Q."/>
            <person name="Mori K."/>
        </authorList>
    </citation>
    <scope>NUCLEOTIDE SEQUENCE [LARGE SCALE GENOMIC DNA]</scope>
    <source>
        <strain evidence="11 12">TISTR 2452</strain>
    </source>
</reference>
<keyword evidence="2 9" id="KW-0479">Metal-binding</keyword>
<dbReference type="CDD" id="cd01320">
    <property type="entry name" value="ADA"/>
    <property type="match status" value="1"/>
</dbReference>
<dbReference type="InterPro" id="IPR006330">
    <property type="entry name" value="Ado/ade_deaminase"/>
</dbReference>
<evidence type="ECO:0000256" key="4">
    <source>
        <dbReference type="ARBA" id="ARBA00022833"/>
    </source>
</evidence>
<feature type="binding site" evidence="9">
    <location>
        <position position="22"/>
    </location>
    <ligand>
        <name>substrate</name>
    </ligand>
</feature>
<comment type="similarity">
    <text evidence="9">Belongs to the metallo-dependent hydrolases superfamily. Adenosine and AMP deaminases family. Adenosine deaminase subfamily.</text>
</comment>
<keyword evidence="3 9" id="KW-0378">Hydrolase</keyword>
<evidence type="ECO:0000313" key="11">
    <source>
        <dbReference type="EMBL" id="MFB9326853.1"/>
    </source>
</evidence>
<evidence type="ECO:0000256" key="7">
    <source>
        <dbReference type="ARBA" id="ARBA00047989"/>
    </source>
</evidence>
<protein>
    <recommendedName>
        <fullName evidence="1 9">Adenosine deaminase</fullName>
        <ecNumber evidence="1 9">3.5.4.4</ecNumber>
    </recommendedName>
    <alternativeName>
        <fullName evidence="6 9">Adenosine aminohydrolase</fullName>
    </alternativeName>
</protein>
<organism evidence="11 12">
    <name type="scientific">Paenibacillus aurantiacus</name>
    <dbReference type="NCBI Taxonomy" id="1936118"/>
    <lineage>
        <taxon>Bacteria</taxon>
        <taxon>Bacillati</taxon>
        <taxon>Bacillota</taxon>
        <taxon>Bacilli</taxon>
        <taxon>Bacillales</taxon>
        <taxon>Paenibacillaceae</taxon>
        <taxon>Paenibacillus</taxon>
    </lineage>
</organism>
<evidence type="ECO:0000313" key="12">
    <source>
        <dbReference type="Proteomes" id="UP001589747"/>
    </source>
</evidence>
<dbReference type="PANTHER" id="PTHR11409">
    <property type="entry name" value="ADENOSINE DEAMINASE"/>
    <property type="match status" value="1"/>
</dbReference>
<feature type="binding site" evidence="9">
    <location>
        <position position="24"/>
    </location>
    <ligand>
        <name>substrate</name>
    </ligand>
</feature>
<keyword evidence="12" id="KW-1185">Reference proteome</keyword>
<evidence type="ECO:0000256" key="8">
    <source>
        <dbReference type="ARBA" id="ARBA00049213"/>
    </source>
</evidence>
<dbReference type="GO" id="GO:0016787">
    <property type="term" value="F:hydrolase activity"/>
    <property type="evidence" value="ECO:0007669"/>
    <property type="project" value="UniProtKB-KW"/>
</dbReference>
<feature type="binding site" evidence="9">
    <location>
        <position position="178"/>
    </location>
    <ligand>
        <name>substrate</name>
    </ligand>
</feature>
<dbReference type="NCBIfam" id="TIGR01430">
    <property type="entry name" value="aden_deam"/>
    <property type="match status" value="1"/>
</dbReference>
<dbReference type="InterPro" id="IPR028893">
    <property type="entry name" value="A_deaminase"/>
</dbReference>
<dbReference type="InterPro" id="IPR032466">
    <property type="entry name" value="Metal_Hydrolase"/>
</dbReference>
<feature type="site" description="Important for catalytic activity" evidence="9">
    <location>
        <position position="229"/>
    </location>
</feature>
<feature type="binding site" evidence="9">
    <location>
        <position position="22"/>
    </location>
    <ligand>
        <name>Zn(2+)</name>
        <dbReference type="ChEBI" id="CHEBI:29105"/>
        <note>catalytic</note>
    </ligand>
</feature>
<feature type="binding site" evidence="9">
    <location>
        <position position="205"/>
    </location>
    <ligand>
        <name>Zn(2+)</name>
        <dbReference type="ChEBI" id="CHEBI:29105"/>
        <note>catalytic</note>
    </ligand>
</feature>
<gene>
    <name evidence="9 11" type="primary">add</name>
    <name evidence="11" type="ORF">ACFFSY_13080</name>
</gene>
<feature type="active site" description="Proton donor" evidence="9">
    <location>
        <position position="208"/>
    </location>
</feature>
<evidence type="ECO:0000256" key="3">
    <source>
        <dbReference type="ARBA" id="ARBA00022801"/>
    </source>
</evidence>
<comment type="caution">
    <text evidence="11">The sequence shown here is derived from an EMBL/GenBank/DDBJ whole genome shotgun (WGS) entry which is preliminary data.</text>
</comment>
<evidence type="ECO:0000256" key="5">
    <source>
        <dbReference type="ARBA" id="ARBA00023080"/>
    </source>
</evidence>
<evidence type="ECO:0000256" key="1">
    <source>
        <dbReference type="ARBA" id="ARBA00012784"/>
    </source>
</evidence>
<evidence type="ECO:0000256" key="6">
    <source>
        <dbReference type="ARBA" id="ARBA00031852"/>
    </source>
</evidence>
<evidence type="ECO:0000256" key="9">
    <source>
        <dbReference type="HAMAP-Rule" id="MF_00540"/>
    </source>
</evidence>
<comment type="catalytic activity">
    <reaction evidence="8">
        <text>2'-deoxyadenosine + H2O + H(+) = 2'-deoxyinosine + NH4(+)</text>
        <dbReference type="Rhea" id="RHEA:28190"/>
        <dbReference type="ChEBI" id="CHEBI:15377"/>
        <dbReference type="ChEBI" id="CHEBI:15378"/>
        <dbReference type="ChEBI" id="CHEBI:17256"/>
        <dbReference type="ChEBI" id="CHEBI:28938"/>
        <dbReference type="ChEBI" id="CHEBI:28997"/>
        <dbReference type="EC" id="3.5.4.4"/>
    </reaction>
    <physiologicalReaction direction="left-to-right" evidence="8">
        <dbReference type="Rhea" id="RHEA:28191"/>
    </physiologicalReaction>
</comment>
<feature type="domain" description="Adenosine deaminase" evidence="10">
    <location>
        <begin position="15"/>
        <end position="339"/>
    </location>
</feature>
<evidence type="ECO:0000259" key="10">
    <source>
        <dbReference type="Pfam" id="PF00962"/>
    </source>
</evidence>
<dbReference type="Gene3D" id="3.20.20.140">
    <property type="entry name" value="Metal-dependent hydrolases"/>
    <property type="match status" value="1"/>
</dbReference>
<feature type="binding site" evidence="9">
    <location>
        <position position="20"/>
    </location>
    <ligand>
        <name>Zn(2+)</name>
        <dbReference type="ChEBI" id="CHEBI:29105"/>
        <note>catalytic</note>
    </ligand>
</feature>
<feature type="binding site" evidence="9">
    <location>
        <position position="286"/>
    </location>
    <ligand>
        <name>Zn(2+)</name>
        <dbReference type="ChEBI" id="CHEBI:29105"/>
        <note>catalytic</note>
    </ligand>
</feature>
<dbReference type="InterPro" id="IPR001365">
    <property type="entry name" value="A_deaminase_dom"/>
</dbReference>
<name>A0ABV5KRK5_9BACL</name>
<dbReference type="EMBL" id="JBHMDO010000022">
    <property type="protein sequence ID" value="MFB9326853.1"/>
    <property type="molecule type" value="Genomic_DNA"/>
</dbReference>